<dbReference type="GeneID" id="116208967"/>
<name>A0A2I0JKB7_PUNGR</name>
<evidence type="ECO:0000256" key="1">
    <source>
        <dbReference type="ARBA" id="ARBA00009744"/>
    </source>
</evidence>
<comment type="caution">
    <text evidence="4">The sequence shown here is derived from an EMBL/GenBank/DDBJ whole genome shotgun (WGS) entry which is preliminary data.</text>
</comment>
<keyword evidence="2" id="KW-0611">Plant defense</keyword>
<dbReference type="Pfam" id="PF00407">
    <property type="entry name" value="Bet_v_1"/>
    <property type="match status" value="1"/>
</dbReference>
<dbReference type="InterPro" id="IPR050279">
    <property type="entry name" value="Plant_def-hormone_signal"/>
</dbReference>
<dbReference type="STRING" id="22663.A0A2I0JKB7"/>
<dbReference type="GO" id="GO:0005737">
    <property type="term" value="C:cytoplasm"/>
    <property type="evidence" value="ECO:0007669"/>
    <property type="project" value="TreeGrafter"/>
</dbReference>
<organism evidence="4 5">
    <name type="scientific">Punica granatum</name>
    <name type="common">Pomegranate</name>
    <dbReference type="NCBI Taxonomy" id="22663"/>
    <lineage>
        <taxon>Eukaryota</taxon>
        <taxon>Viridiplantae</taxon>
        <taxon>Streptophyta</taxon>
        <taxon>Embryophyta</taxon>
        <taxon>Tracheophyta</taxon>
        <taxon>Spermatophyta</taxon>
        <taxon>Magnoliopsida</taxon>
        <taxon>eudicotyledons</taxon>
        <taxon>Gunneridae</taxon>
        <taxon>Pentapetalae</taxon>
        <taxon>rosids</taxon>
        <taxon>malvids</taxon>
        <taxon>Myrtales</taxon>
        <taxon>Lythraceae</taxon>
        <taxon>Punica</taxon>
    </lineage>
</organism>
<reference evidence="4 5" key="1">
    <citation type="submission" date="2017-11" db="EMBL/GenBank/DDBJ databases">
        <title>De-novo sequencing of pomegranate (Punica granatum L.) genome.</title>
        <authorList>
            <person name="Akparov Z."/>
            <person name="Amiraslanov A."/>
            <person name="Hajiyeva S."/>
            <person name="Abbasov M."/>
            <person name="Kaur K."/>
            <person name="Hamwieh A."/>
            <person name="Solovyev V."/>
            <person name="Salamov A."/>
            <person name="Braich B."/>
            <person name="Kosarev P."/>
            <person name="Mahmoud A."/>
            <person name="Hajiyev E."/>
            <person name="Babayeva S."/>
            <person name="Izzatullayeva V."/>
            <person name="Mammadov A."/>
            <person name="Mammadov A."/>
            <person name="Sharifova S."/>
            <person name="Ojaghi J."/>
            <person name="Eynullazada K."/>
            <person name="Bayramov B."/>
            <person name="Abdulazimova A."/>
            <person name="Shahmuradov I."/>
        </authorList>
    </citation>
    <scope>NUCLEOTIDE SEQUENCE [LARGE SCALE GENOMIC DNA]</scope>
    <source>
        <strain evidence="5">cv. AG2017</strain>
        <tissue evidence="4">Leaf</tissue>
    </source>
</reference>
<dbReference type="SUPFAM" id="SSF55961">
    <property type="entry name" value="Bet v1-like"/>
    <property type="match status" value="1"/>
</dbReference>
<dbReference type="GO" id="GO:0038023">
    <property type="term" value="F:signaling receptor activity"/>
    <property type="evidence" value="ECO:0007669"/>
    <property type="project" value="InterPro"/>
</dbReference>
<keyword evidence="5" id="KW-1185">Reference proteome</keyword>
<dbReference type="InterPro" id="IPR023393">
    <property type="entry name" value="START-like_dom_sf"/>
</dbReference>
<gene>
    <name evidence="4" type="ORF">CRG98_022869</name>
</gene>
<sequence length="158" mass="18151">MDIPCAYREFVLPVSNVRAFRAFIIDGCNLMPKLLPHFIKHVYLVNRDGGPGTIQRVIFKSGGEDLYRVDTFDPENYAYKATLSKGCMLHEKFDSVIYKLRFVASGGPDKCIVKMAIEYHMKEGRRLKEEDIERGQQRVIGFYQTMAAYLIANPDAYK</sequence>
<dbReference type="CDD" id="cd07816">
    <property type="entry name" value="Bet_v1-like"/>
    <property type="match status" value="1"/>
</dbReference>
<accession>A0A2I0JKB7</accession>
<dbReference type="PANTHER" id="PTHR31213">
    <property type="entry name" value="OS08G0374000 PROTEIN-RELATED"/>
    <property type="match status" value="1"/>
</dbReference>
<dbReference type="OrthoDB" id="1880172at2759"/>
<evidence type="ECO:0000313" key="4">
    <source>
        <dbReference type="EMBL" id="PKI56709.1"/>
    </source>
</evidence>
<dbReference type="Gene3D" id="3.30.530.20">
    <property type="match status" value="1"/>
</dbReference>
<dbReference type="InterPro" id="IPR024949">
    <property type="entry name" value="Bet_v_I_allergen"/>
</dbReference>
<dbReference type="GO" id="GO:0004864">
    <property type="term" value="F:protein phosphatase inhibitor activity"/>
    <property type="evidence" value="ECO:0007669"/>
    <property type="project" value="InterPro"/>
</dbReference>
<evidence type="ECO:0000256" key="3">
    <source>
        <dbReference type="ARBA" id="ARBA00023265"/>
    </source>
</evidence>
<evidence type="ECO:0000313" key="5">
    <source>
        <dbReference type="Proteomes" id="UP000233551"/>
    </source>
</evidence>
<keyword evidence="3" id="KW-0568">Pathogenesis-related protein</keyword>
<evidence type="ECO:0000256" key="2">
    <source>
        <dbReference type="ARBA" id="ARBA00022821"/>
    </source>
</evidence>
<dbReference type="GO" id="GO:0005634">
    <property type="term" value="C:nucleus"/>
    <property type="evidence" value="ECO:0007669"/>
    <property type="project" value="TreeGrafter"/>
</dbReference>
<dbReference type="FunFam" id="3.30.530.20:FF:000007">
    <property type="entry name" value="Major pollen allergen Bet v 1-A"/>
    <property type="match status" value="1"/>
</dbReference>
<dbReference type="GO" id="GO:0010427">
    <property type="term" value="F:abscisic acid binding"/>
    <property type="evidence" value="ECO:0007669"/>
    <property type="project" value="InterPro"/>
</dbReference>
<dbReference type="InterPro" id="IPR000916">
    <property type="entry name" value="Bet_v_I/MLP"/>
</dbReference>
<dbReference type="GO" id="GO:0006952">
    <property type="term" value="P:defense response"/>
    <property type="evidence" value="ECO:0007669"/>
    <property type="project" value="UniProtKB-KW"/>
</dbReference>
<dbReference type="PRINTS" id="PR00634">
    <property type="entry name" value="BETALLERGEN"/>
</dbReference>
<protein>
    <submittedName>
        <fullName evidence="4">Uncharacterized protein</fullName>
    </submittedName>
</protein>
<dbReference type="AlphaFoldDB" id="A0A2I0JKB7"/>
<dbReference type="PANTHER" id="PTHR31213:SF201">
    <property type="entry name" value="OS03G0300400 PROTEIN"/>
    <property type="match status" value="1"/>
</dbReference>
<dbReference type="Proteomes" id="UP000233551">
    <property type="component" value="Unassembled WGS sequence"/>
</dbReference>
<dbReference type="GO" id="GO:0009738">
    <property type="term" value="P:abscisic acid-activated signaling pathway"/>
    <property type="evidence" value="ECO:0007669"/>
    <property type="project" value="InterPro"/>
</dbReference>
<proteinExistence type="inferred from homology"/>
<comment type="similarity">
    <text evidence="1">Belongs to the BetVI family.</text>
</comment>
<dbReference type="EMBL" id="PGOL01001578">
    <property type="protein sequence ID" value="PKI56709.1"/>
    <property type="molecule type" value="Genomic_DNA"/>
</dbReference>